<dbReference type="GO" id="GO:0005524">
    <property type="term" value="F:ATP binding"/>
    <property type="evidence" value="ECO:0007669"/>
    <property type="project" value="UniProtKB-KW"/>
</dbReference>
<sequence length="958" mass="109608">MQQESPLFADFCTLLQTLSSQRGTEEKKKRLRRFIHTWRARYDDFLPAMRLLLPQIDKNRYRLKESKLAKAYIDSLGLGRDSEDAYELLKWKLPSSSKYSKSSGDFSAVAFEIIRSRSTVTEATRTVHQTVEMLDEINAASGNEKRQSELFKFAVTHYTAEEHRWLIRMILKDLKIGMSESSVFDVYHPQAKELYSVTSDLKKVCEKLQDPFARIGKSTIQLFHPFKPQLGMKQVPKNVKTVAHQGRFYIEEKVDGERAQMHYEKQSGKFKWFSRKATDYTDLYGSSTDTLDKLSGQIAGCLSADSFILDGELVAYDPQLDVFLPFGTLKSSALRKFHVYNREYPSHHSIVLVFDIVYCNGVSLIDHPMEQRIEVLQAVLTERRGCLNFIPRREGTTFEHIVRALDEATTNRQEGIVVKNPGSVYEPGARNHSWVKVKPDYIDELRDNCDLLVVGADFGTGKRGSKLSQFLLAVRDDREEDGDNPKFATFAWIGTGYTVNELDEFAKIKQHFKPYNPKAQPSWLVHPERSSESPDMIIDYRDSIVVEVKAAEIIYANFYGTGYTLRFPRFARFRTDKSWKDCMTYQDVVNTKREGGHLKFNISSKRPLTQDDFLNYKKKRLAIKTIKRKAGSSLIPNQIGTDSSYITIYTNLFEGINFYVVSGDETSSKGELEKTIKAHGGTYVQSAKNAKYVVAGSNINGNIFLIDHQRQTADVQITFNNTGVRINALVQSQEHDIILPKWILDCVKAQDIIPVTPKYAVFLTSATKEKLRESIDPWGDSYTDQLTEQAMREVFDNIDIIENDASSRLVEDIQRKYFPRAEVPGFLFQRVRALLDFSSIINTNNEPITKSMTEAARNDRLELADLRLRSQGGITFRYLGDDNSKLLSDITHVVVDEANIRNIINLTHAFQGLPQPRFVTSNWITDCLENKSLLDERLYEPRAQAAPMLRKISQLLSL</sequence>
<evidence type="ECO:0000256" key="10">
    <source>
        <dbReference type="ARBA" id="ARBA00022763"/>
    </source>
</evidence>
<dbReference type="InterPro" id="IPR012308">
    <property type="entry name" value="DNA_ligase_ATP-dep_N"/>
</dbReference>
<evidence type="ECO:0000256" key="11">
    <source>
        <dbReference type="ARBA" id="ARBA00022840"/>
    </source>
</evidence>
<evidence type="ECO:0000256" key="12">
    <source>
        <dbReference type="ARBA" id="ARBA00022842"/>
    </source>
</evidence>
<dbReference type="InterPro" id="IPR000977">
    <property type="entry name" value="DNA_ligase_ATP-dep"/>
</dbReference>
<feature type="domain" description="BRCT" evidence="21">
    <location>
        <begin position="648"/>
        <end position="760"/>
    </location>
</feature>
<dbReference type="InterPro" id="IPR016059">
    <property type="entry name" value="DNA_ligase_ATP-dep_CS"/>
</dbReference>
<evidence type="ECO:0000313" key="23">
    <source>
        <dbReference type="Proteomes" id="UP000654370"/>
    </source>
</evidence>
<keyword evidence="11" id="KW-0067">ATP-binding</keyword>
<comment type="catalytic activity">
    <reaction evidence="18">
        <text>ATP + (deoxyribonucleotide)n-3'-hydroxyl + 5'-phospho-(deoxyribonucleotide)m = (deoxyribonucleotide)n+m + AMP + diphosphate.</text>
        <dbReference type="EC" id="6.5.1.1"/>
    </reaction>
</comment>
<comment type="subcellular location">
    <subcellularLocation>
        <location evidence="2">Nucleus</location>
    </subcellularLocation>
</comment>
<evidence type="ECO:0000256" key="7">
    <source>
        <dbReference type="ARBA" id="ARBA00022723"/>
    </source>
</evidence>
<dbReference type="Pfam" id="PF01068">
    <property type="entry name" value="DNA_ligase_A_M"/>
    <property type="match status" value="1"/>
</dbReference>
<dbReference type="InterPro" id="IPR012309">
    <property type="entry name" value="DNA_ligase_ATP-dep_C"/>
</dbReference>
<dbReference type="OrthoDB" id="151490at2759"/>
<dbReference type="InterPro" id="IPR044125">
    <property type="entry name" value="Adenylation_DNA_ligase_IV"/>
</dbReference>
<proteinExistence type="inferred from homology"/>
<dbReference type="NCBIfam" id="TIGR00574">
    <property type="entry name" value="dnl1"/>
    <property type="match status" value="1"/>
</dbReference>
<dbReference type="PROSITE" id="PS50172">
    <property type="entry name" value="BRCT"/>
    <property type="match status" value="2"/>
</dbReference>
<keyword evidence="7" id="KW-0479">Metal-binding</keyword>
<dbReference type="GO" id="GO:0006310">
    <property type="term" value="P:DNA recombination"/>
    <property type="evidence" value="ECO:0007669"/>
    <property type="project" value="UniProtKB-KW"/>
</dbReference>
<evidence type="ECO:0000256" key="13">
    <source>
        <dbReference type="ARBA" id="ARBA00023172"/>
    </source>
</evidence>
<evidence type="ECO:0000256" key="14">
    <source>
        <dbReference type="ARBA" id="ARBA00023204"/>
    </source>
</evidence>
<evidence type="ECO:0000256" key="9">
    <source>
        <dbReference type="ARBA" id="ARBA00022741"/>
    </source>
</evidence>
<dbReference type="Gene3D" id="3.40.50.10190">
    <property type="entry name" value="BRCT domain"/>
    <property type="match status" value="2"/>
</dbReference>
<dbReference type="GO" id="GO:0003677">
    <property type="term" value="F:DNA binding"/>
    <property type="evidence" value="ECO:0007669"/>
    <property type="project" value="InterPro"/>
</dbReference>
<keyword evidence="23" id="KW-1185">Reference proteome</keyword>
<dbReference type="InterPro" id="IPR021536">
    <property type="entry name" value="DNA_ligase_IV_dom"/>
</dbReference>
<evidence type="ECO:0000256" key="16">
    <source>
        <dbReference type="ARBA" id="ARBA00030676"/>
    </source>
</evidence>
<comment type="similarity">
    <text evidence="3 19">Belongs to the ATP-dependent DNA ligase family.</text>
</comment>
<dbReference type="CDD" id="cd07903">
    <property type="entry name" value="Adenylation_DNA_ligase_IV"/>
    <property type="match status" value="1"/>
</dbReference>
<dbReference type="InterPro" id="IPR012310">
    <property type="entry name" value="DNA_ligase_ATP-dep_cent"/>
</dbReference>
<dbReference type="InterPro" id="IPR036599">
    <property type="entry name" value="DNA_ligase_N_sf"/>
</dbReference>
<evidence type="ECO:0000313" key="22">
    <source>
        <dbReference type="EMBL" id="KAG2181241.1"/>
    </source>
</evidence>
<evidence type="ECO:0000256" key="4">
    <source>
        <dbReference type="ARBA" id="ARBA00012727"/>
    </source>
</evidence>
<evidence type="ECO:0000256" key="15">
    <source>
        <dbReference type="ARBA" id="ARBA00023242"/>
    </source>
</evidence>
<dbReference type="Proteomes" id="UP000654370">
    <property type="component" value="Unassembled WGS sequence"/>
</dbReference>
<keyword evidence="14" id="KW-0234">DNA repair</keyword>
<dbReference type="Gene3D" id="2.40.50.140">
    <property type="entry name" value="Nucleic acid-binding proteins"/>
    <property type="match status" value="1"/>
</dbReference>
<dbReference type="GO" id="GO:0046872">
    <property type="term" value="F:metal ion binding"/>
    <property type="evidence" value="ECO:0007669"/>
    <property type="project" value="UniProtKB-KW"/>
</dbReference>
<keyword evidence="10" id="KW-0227">DNA damage</keyword>
<dbReference type="GO" id="GO:0006297">
    <property type="term" value="P:nucleotide-excision repair, DNA gap filling"/>
    <property type="evidence" value="ECO:0007669"/>
    <property type="project" value="TreeGrafter"/>
</dbReference>
<keyword evidence="13" id="KW-0233">DNA recombination</keyword>
<dbReference type="Gene3D" id="1.10.3260.10">
    <property type="entry name" value="DNA ligase, ATP-dependent, N-terminal domain"/>
    <property type="match status" value="1"/>
</dbReference>
<evidence type="ECO:0000256" key="8">
    <source>
        <dbReference type="ARBA" id="ARBA00022737"/>
    </source>
</evidence>
<dbReference type="PROSITE" id="PS00333">
    <property type="entry name" value="DNA_LIGASE_A2"/>
    <property type="match status" value="1"/>
</dbReference>
<dbReference type="GO" id="GO:0006303">
    <property type="term" value="P:double-strand break repair via nonhomologous end joining"/>
    <property type="evidence" value="ECO:0007669"/>
    <property type="project" value="TreeGrafter"/>
</dbReference>
<feature type="domain" description="BRCT" evidence="21">
    <location>
        <begin position="868"/>
        <end position="941"/>
    </location>
</feature>
<comment type="caution">
    <text evidence="22">The sequence shown here is derived from an EMBL/GenBank/DDBJ whole genome shotgun (WGS) entry which is preliminary data.</text>
</comment>
<keyword evidence="15" id="KW-0539">Nucleus</keyword>
<name>A0A8H7PW95_MORIS</name>
<evidence type="ECO:0000256" key="18">
    <source>
        <dbReference type="ARBA" id="ARBA00034003"/>
    </source>
</evidence>
<keyword evidence="9" id="KW-0547">Nucleotide-binding</keyword>
<dbReference type="PROSITE" id="PS50160">
    <property type="entry name" value="DNA_LIGASE_A3"/>
    <property type="match status" value="1"/>
</dbReference>
<dbReference type="SUPFAM" id="SSF117018">
    <property type="entry name" value="ATP-dependent DNA ligase DNA-binding domain"/>
    <property type="match status" value="1"/>
</dbReference>
<dbReference type="PANTHER" id="PTHR45997">
    <property type="entry name" value="DNA LIGASE 4"/>
    <property type="match status" value="1"/>
</dbReference>
<dbReference type="InterPro" id="IPR029710">
    <property type="entry name" value="LIG4"/>
</dbReference>
<evidence type="ECO:0000256" key="1">
    <source>
        <dbReference type="ARBA" id="ARBA00001946"/>
    </source>
</evidence>
<accession>A0A8H7PW95</accession>
<dbReference type="GO" id="GO:0071897">
    <property type="term" value="P:DNA biosynthetic process"/>
    <property type="evidence" value="ECO:0007669"/>
    <property type="project" value="InterPro"/>
</dbReference>
<dbReference type="InterPro" id="IPR012340">
    <property type="entry name" value="NA-bd_OB-fold"/>
</dbReference>
<dbReference type="CDD" id="cd07968">
    <property type="entry name" value="OBF_DNA_ligase_IV"/>
    <property type="match status" value="1"/>
</dbReference>
<dbReference type="GO" id="GO:0003910">
    <property type="term" value="F:DNA ligase (ATP) activity"/>
    <property type="evidence" value="ECO:0007669"/>
    <property type="project" value="UniProtKB-EC"/>
</dbReference>
<keyword evidence="6" id="KW-0436">Ligase</keyword>
<dbReference type="EC" id="6.5.1.1" evidence="4"/>
<comment type="cofactor">
    <cofactor evidence="1">
        <name>Mg(2+)</name>
        <dbReference type="ChEBI" id="CHEBI:18420"/>
    </cofactor>
</comment>
<dbReference type="Pfam" id="PF16589">
    <property type="entry name" value="BRCT_2"/>
    <property type="match status" value="1"/>
</dbReference>
<evidence type="ECO:0000259" key="20">
    <source>
        <dbReference type="PROSITE" id="PS50160"/>
    </source>
</evidence>
<evidence type="ECO:0000256" key="5">
    <source>
        <dbReference type="ARBA" id="ARBA00022073"/>
    </source>
</evidence>
<evidence type="ECO:0000256" key="19">
    <source>
        <dbReference type="RuleBase" id="RU004196"/>
    </source>
</evidence>
<dbReference type="SUPFAM" id="SSF50249">
    <property type="entry name" value="Nucleic acid-binding proteins"/>
    <property type="match status" value="1"/>
</dbReference>
<dbReference type="InterPro" id="IPR001357">
    <property type="entry name" value="BRCT_dom"/>
</dbReference>
<dbReference type="Gene3D" id="3.30.470.30">
    <property type="entry name" value="DNA ligase/mRNA capping enzyme"/>
    <property type="match status" value="1"/>
</dbReference>
<protein>
    <recommendedName>
        <fullName evidence="5">DNA ligase 4</fullName>
        <ecNumber evidence="4">6.5.1.1</ecNumber>
    </recommendedName>
    <alternativeName>
        <fullName evidence="17">DNA ligase IV</fullName>
    </alternativeName>
    <alternativeName>
        <fullName evidence="16">Polydeoxyribonucleotide synthase [ATP] 4</fullName>
    </alternativeName>
</protein>
<evidence type="ECO:0000256" key="3">
    <source>
        <dbReference type="ARBA" id="ARBA00007572"/>
    </source>
</evidence>
<reference evidence="22" key="1">
    <citation type="submission" date="2020-12" db="EMBL/GenBank/DDBJ databases">
        <title>Metabolic potential, ecology and presence of endohyphal bacteria is reflected in genomic diversity of Mucoromycotina.</title>
        <authorList>
            <person name="Muszewska A."/>
            <person name="Okrasinska A."/>
            <person name="Steczkiewicz K."/>
            <person name="Drgas O."/>
            <person name="Orlowska M."/>
            <person name="Perlinska-Lenart U."/>
            <person name="Aleksandrzak-Piekarczyk T."/>
            <person name="Szatraj K."/>
            <person name="Zielenkiewicz U."/>
            <person name="Pilsyk S."/>
            <person name="Malc E."/>
            <person name="Mieczkowski P."/>
            <person name="Kruszewska J.S."/>
            <person name="Biernat P."/>
            <person name="Pawlowska J."/>
        </authorList>
    </citation>
    <scope>NUCLEOTIDE SEQUENCE</scope>
    <source>
        <strain evidence="22">WA0000067209</strain>
    </source>
</reference>
<dbReference type="EMBL" id="JAEPQZ010000005">
    <property type="protein sequence ID" value="KAG2181241.1"/>
    <property type="molecule type" value="Genomic_DNA"/>
</dbReference>
<dbReference type="Pfam" id="PF04675">
    <property type="entry name" value="DNA_ligase_A_N"/>
    <property type="match status" value="1"/>
</dbReference>
<evidence type="ECO:0000256" key="17">
    <source>
        <dbReference type="ARBA" id="ARBA00031942"/>
    </source>
</evidence>
<dbReference type="PANTHER" id="PTHR45997:SF1">
    <property type="entry name" value="DNA LIGASE 4"/>
    <property type="match status" value="1"/>
</dbReference>
<dbReference type="SMART" id="SM00292">
    <property type="entry name" value="BRCT"/>
    <property type="match status" value="2"/>
</dbReference>
<dbReference type="GO" id="GO:0032807">
    <property type="term" value="C:DNA ligase IV complex"/>
    <property type="evidence" value="ECO:0007669"/>
    <property type="project" value="TreeGrafter"/>
</dbReference>
<dbReference type="SUPFAM" id="SSF52113">
    <property type="entry name" value="BRCT domain"/>
    <property type="match status" value="2"/>
</dbReference>
<feature type="domain" description="ATP-dependent DNA ligase family profile" evidence="20">
    <location>
        <begin position="342"/>
        <end position="476"/>
    </location>
</feature>
<keyword evidence="8" id="KW-0677">Repeat</keyword>
<dbReference type="Pfam" id="PF04679">
    <property type="entry name" value="DNA_ligase_A_C"/>
    <property type="match status" value="1"/>
</dbReference>
<dbReference type="Pfam" id="PF11411">
    <property type="entry name" value="DNA_ligase_IV"/>
    <property type="match status" value="1"/>
</dbReference>
<gene>
    <name evidence="22" type="ORF">INT43_008824</name>
</gene>
<dbReference type="InterPro" id="IPR036420">
    <property type="entry name" value="BRCT_dom_sf"/>
</dbReference>
<dbReference type="SUPFAM" id="SSF56091">
    <property type="entry name" value="DNA ligase/mRNA capping enzyme, catalytic domain"/>
    <property type="match status" value="1"/>
</dbReference>
<dbReference type="AlphaFoldDB" id="A0A8H7PW95"/>
<evidence type="ECO:0000256" key="6">
    <source>
        <dbReference type="ARBA" id="ARBA00022598"/>
    </source>
</evidence>
<organism evidence="22 23">
    <name type="scientific">Mortierella isabellina</name>
    <name type="common">Filamentous fungus</name>
    <name type="synonym">Umbelopsis isabellina</name>
    <dbReference type="NCBI Taxonomy" id="91625"/>
    <lineage>
        <taxon>Eukaryota</taxon>
        <taxon>Fungi</taxon>
        <taxon>Fungi incertae sedis</taxon>
        <taxon>Mucoromycota</taxon>
        <taxon>Mucoromycotina</taxon>
        <taxon>Umbelopsidomycetes</taxon>
        <taxon>Umbelopsidales</taxon>
        <taxon>Umbelopsidaceae</taxon>
        <taxon>Umbelopsis</taxon>
    </lineage>
</organism>
<evidence type="ECO:0000256" key="2">
    <source>
        <dbReference type="ARBA" id="ARBA00004123"/>
    </source>
</evidence>
<evidence type="ECO:0000259" key="21">
    <source>
        <dbReference type="PROSITE" id="PS50172"/>
    </source>
</evidence>
<keyword evidence="12" id="KW-0460">Magnesium</keyword>